<evidence type="ECO:0000313" key="3">
    <source>
        <dbReference type="Proteomes" id="UP000603434"/>
    </source>
</evidence>
<gene>
    <name evidence="2" type="ORF">H8E23_16545</name>
</gene>
<dbReference type="InterPro" id="IPR036866">
    <property type="entry name" value="RibonucZ/Hydroxyglut_hydro"/>
</dbReference>
<accession>A0A8J6NUI7</accession>
<dbReference type="Pfam" id="PF13483">
    <property type="entry name" value="Lactamase_B_3"/>
    <property type="match status" value="1"/>
</dbReference>
<protein>
    <submittedName>
        <fullName evidence="2">MBL fold metallo-hydrolase</fullName>
    </submittedName>
</protein>
<dbReference type="EMBL" id="JACNJH010000243">
    <property type="protein sequence ID" value="MBC8362995.1"/>
    <property type="molecule type" value="Genomic_DNA"/>
</dbReference>
<dbReference type="PANTHER" id="PTHR43546:SF3">
    <property type="entry name" value="UPF0173 METAL-DEPENDENT HYDROLASE MJ1163"/>
    <property type="match status" value="1"/>
</dbReference>
<dbReference type="PANTHER" id="PTHR43546">
    <property type="entry name" value="UPF0173 METAL-DEPENDENT HYDROLASE MJ1163-RELATED"/>
    <property type="match status" value="1"/>
</dbReference>
<feature type="signal peptide" evidence="1">
    <location>
        <begin position="1"/>
        <end position="18"/>
    </location>
</feature>
<proteinExistence type="predicted"/>
<dbReference type="SUPFAM" id="SSF56281">
    <property type="entry name" value="Metallo-hydrolase/oxidoreductase"/>
    <property type="match status" value="1"/>
</dbReference>
<name>A0A8J6NUI7_9BACT</name>
<feature type="chain" id="PRO_5035207790" evidence="1">
    <location>
        <begin position="19"/>
        <end position="245"/>
    </location>
</feature>
<dbReference type="InterPro" id="IPR050114">
    <property type="entry name" value="UPF0173_UPF0282_UlaG_hydrolase"/>
</dbReference>
<keyword evidence="1" id="KW-0732">Signal</keyword>
<dbReference type="AlphaFoldDB" id="A0A8J6NUI7"/>
<dbReference type="Proteomes" id="UP000603434">
    <property type="component" value="Unassembled WGS sequence"/>
</dbReference>
<dbReference type="Gene3D" id="3.60.15.10">
    <property type="entry name" value="Ribonuclease Z/Hydroxyacylglutathione hydrolase-like"/>
    <property type="match status" value="1"/>
</dbReference>
<comment type="caution">
    <text evidence="2">The sequence shown here is derived from an EMBL/GenBank/DDBJ whole genome shotgun (WGS) entry which is preliminary data.</text>
</comment>
<sequence>MKPIVLCMIVCASVFAFSAAAEKRFETDIIATSASDLEITFIGHGSLMFAFGGKVIHVDPFSRLADYAQLPEADIILITHEHFDHLDLNALNMIRKDQTAIVLSESCASSVSGGIIMKNKDVRTVEGLEIEAVPAYNIVHMRSEGQPFHPKGVGNGYIIRFGDKRVYVVGDTENTPEMKQLKNIDIAFLPMNLPYTMTPEMVADAARAFKPGILYPYHYGSTATSQLVDLLKSSKEIEVRIRRME</sequence>
<evidence type="ECO:0000313" key="2">
    <source>
        <dbReference type="EMBL" id="MBC8362995.1"/>
    </source>
</evidence>
<organism evidence="2 3">
    <name type="scientific">Candidatus Desulfatibia profunda</name>
    <dbReference type="NCBI Taxonomy" id="2841695"/>
    <lineage>
        <taxon>Bacteria</taxon>
        <taxon>Pseudomonadati</taxon>
        <taxon>Thermodesulfobacteriota</taxon>
        <taxon>Desulfobacteria</taxon>
        <taxon>Desulfobacterales</taxon>
        <taxon>Desulfobacterales incertae sedis</taxon>
        <taxon>Candidatus Desulfatibia</taxon>
    </lineage>
</organism>
<reference evidence="2 3" key="1">
    <citation type="submission" date="2020-08" db="EMBL/GenBank/DDBJ databases">
        <title>Bridging the membrane lipid divide: bacteria of the FCB group superphylum have the potential to synthesize archaeal ether lipids.</title>
        <authorList>
            <person name="Villanueva L."/>
            <person name="Von Meijenfeldt F.A.B."/>
            <person name="Westbye A.B."/>
            <person name="Yadav S."/>
            <person name="Hopmans E.C."/>
            <person name="Dutilh B.E."/>
            <person name="Sinninghe Damste J.S."/>
        </authorList>
    </citation>
    <scope>NUCLEOTIDE SEQUENCE [LARGE SCALE GENOMIC DNA]</scope>
    <source>
        <strain evidence="2">NIOZ-UU30</strain>
    </source>
</reference>
<evidence type="ECO:0000256" key="1">
    <source>
        <dbReference type="SAM" id="SignalP"/>
    </source>
</evidence>